<feature type="region of interest" description="Disordered" evidence="1">
    <location>
        <begin position="58"/>
        <end position="90"/>
    </location>
</feature>
<comment type="caution">
    <text evidence="2">The sequence shown here is derived from an EMBL/GenBank/DDBJ whole genome shotgun (WGS) entry which is preliminary data.</text>
</comment>
<reference evidence="2 3" key="1">
    <citation type="submission" date="2020-03" db="EMBL/GenBank/DDBJ databases">
        <authorList>
            <person name="Wang L."/>
            <person name="He N."/>
            <person name="Li Y."/>
            <person name="Fang Y."/>
            <person name="Zhang F."/>
        </authorList>
    </citation>
    <scope>NUCLEOTIDE SEQUENCE [LARGE SCALE GENOMIC DNA]</scope>
    <source>
        <strain evidence="2 3">36D10-4-7</strain>
    </source>
</reference>
<protein>
    <submittedName>
        <fullName evidence="2">Uncharacterized protein</fullName>
    </submittedName>
</protein>
<sequence>MGEKKKKRIPKTVAGVKVPKELRKAGEKLLDQAQRPETQAKIAGVLTMAAGAVAAAAAKKRAEQAAPRPQEPRAEAHAGRTGTDPQAVADAIGQAAEQVLSKLFGRRV</sequence>
<evidence type="ECO:0000313" key="2">
    <source>
        <dbReference type="EMBL" id="NJR78254.1"/>
    </source>
</evidence>
<gene>
    <name evidence="2" type="ORF">HBH26_06435</name>
</gene>
<accession>A0ABX1CJT5</accession>
<keyword evidence="3" id="KW-1185">Reference proteome</keyword>
<name>A0ABX1CJT5_9SPHN</name>
<proteinExistence type="predicted"/>
<evidence type="ECO:0000256" key="1">
    <source>
        <dbReference type="SAM" id="MobiDB-lite"/>
    </source>
</evidence>
<dbReference type="Proteomes" id="UP000732399">
    <property type="component" value="Unassembled WGS sequence"/>
</dbReference>
<evidence type="ECO:0000313" key="3">
    <source>
        <dbReference type="Proteomes" id="UP000732399"/>
    </source>
</evidence>
<organism evidence="2 3">
    <name type="scientific">Sphingomonas corticis</name>
    <dbReference type="NCBI Taxonomy" id="2722791"/>
    <lineage>
        <taxon>Bacteria</taxon>
        <taxon>Pseudomonadati</taxon>
        <taxon>Pseudomonadota</taxon>
        <taxon>Alphaproteobacteria</taxon>
        <taxon>Sphingomonadales</taxon>
        <taxon>Sphingomonadaceae</taxon>
        <taxon>Sphingomonas</taxon>
    </lineage>
</organism>
<dbReference type="EMBL" id="JAAVJH010000003">
    <property type="protein sequence ID" value="NJR78254.1"/>
    <property type="molecule type" value="Genomic_DNA"/>
</dbReference>